<comment type="caution">
    <text evidence="3">The sequence shown here is derived from an EMBL/GenBank/DDBJ whole genome shotgun (WGS) entry which is preliminary data.</text>
</comment>
<sequence>MNTQETYQERYTRAKARVEELKSFYNHVIIYFIVNAGLAALNYYGDQWRFPWFLFPLLGWGIGLLSHAAGVYRLNPFTGKDWEDRKLRELMDQDQSQTLTNNQ</sequence>
<dbReference type="EMBL" id="MQUC01000003">
    <property type="protein sequence ID" value="PRP66307.1"/>
    <property type="molecule type" value="Genomic_DNA"/>
</dbReference>
<feature type="transmembrane region" description="Helical" evidence="1">
    <location>
        <begin position="50"/>
        <end position="72"/>
    </location>
</feature>
<dbReference type="Pfam" id="PF13239">
    <property type="entry name" value="2TM"/>
    <property type="match status" value="1"/>
</dbReference>
<organism evidence="3 4">
    <name type="scientific">Nonlabens agnitus</name>
    <dbReference type="NCBI Taxonomy" id="870484"/>
    <lineage>
        <taxon>Bacteria</taxon>
        <taxon>Pseudomonadati</taxon>
        <taxon>Bacteroidota</taxon>
        <taxon>Flavobacteriia</taxon>
        <taxon>Flavobacteriales</taxon>
        <taxon>Flavobacteriaceae</taxon>
        <taxon>Nonlabens</taxon>
    </lineage>
</organism>
<feature type="domain" description="2TM" evidence="2">
    <location>
        <begin position="13"/>
        <end position="92"/>
    </location>
</feature>
<proteinExistence type="predicted"/>
<accession>A0A2S9WS38</accession>
<keyword evidence="1" id="KW-1133">Transmembrane helix</keyword>
<dbReference type="Proteomes" id="UP000239532">
    <property type="component" value="Unassembled WGS sequence"/>
</dbReference>
<evidence type="ECO:0000256" key="1">
    <source>
        <dbReference type="SAM" id="Phobius"/>
    </source>
</evidence>
<keyword evidence="1" id="KW-0472">Membrane</keyword>
<evidence type="ECO:0000313" key="4">
    <source>
        <dbReference type="Proteomes" id="UP000239532"/>
    </source>
</evidence>
<gene>
    <name evidence="3" type="ORF">BST86_03975</name>
</gene>
<dbReference type="OrthoDB" id="8965954at2"/>
<name>A0A2S9WS38_9FLAO</name>
<reference evidence="3 4" key="1">
    <citation type="submission" date="2016-11" db="EMBL/GenBank/DDBJ databases">
        <title>Trade-off between light-utilization and light-protection in marine flavobacteria.</title>
        <authorList>
            <person name="Kumagai Y."/>
        </authorList>
    </citation>
    <scope>NUCLEOTIDE SEQUENCE [LARGE SCALE GENOMIC DNA]</scope>
    <source>
        <strain evidence="3 4">JCM 17109</strain>
    </source>
</reference>
<evidence type="ECO:0000259" key="2">
    <source>
        <dbReference type="Pfam" id="PF13239"/>
    </source>
</evidence>
<dbReference type="InterPro" id="IPR025698">
    <property type="entry name" value="2TM_dom"/>
</dbReference>
<dbReference type="AlphaFoldDB" id="A0A2S9WS38"/>
<keyword evidence="1" id="KW-0812">Transmembrane</keyword>
<feature type="transmembrane region" description="Helical" evidence="1">
    <location>
        <begin position="24"/>
        <end position="44"/>
    </location>
</feature>
<evidence type="ECO:0000313" key="3">
    <source>
        <dbReference type="EMBL" id="PRP66307.1"/>
    </source>
</evidence>
<keyword evidence="4" id="KW-1185">Reference proteome</keyword>
<dbReference type="RefSeq" id="WP_105982145.1">
    <property type="nucleotide sequence ID" value="NZ_MQUC01000003.1"/>
</dbReference>
<protein>
    <recommendedName>
        <fullName evidence="2">2TM domain-containing protein</fullName>
    </recommendedName>
</protein>